<dbReference type="RefSeq" id="WP_254572217.1">
    <property type="nucleotide sequence ID" value="NZ_CP098502.1"/>
</dbReference>
<gene>
    <name evidence="2" type="ORF">NBH00_04810</name>
</gene>
<dbReference type="EMBL" id="CP098502">
    <property type="protein sequence ID" value="UTI65537.1"/>
    <property type="molecule type" value="Genomic_DNA"/>
</dbReference>
<protein>
    <submittedName>
        <fullName evidence="2">Uncharacterized protein</fullName>
    </submittedName>
</protein>
<accession>A0ABY5DXC5</accession>
<evidence type="ECO:0000256" key="1">
    <source>
        <dbReference type="SAM" id="MobiDB-lite"/>
    </source>
</evidence>
<feature type="compositionally biased region" description="Basic residues" evidence="1">
    <location>
        <begin position="203"/>
        <end position="213"/>
    </location>
</feature>
<feature type="region of interest" description="Disordered" evidence="1">
    <location>
        <begin position="188"/>
        <end position="213"/>
    </location>
</feature>
<sequence length="213" mass="22721">MWFGILTPGAHPSRPVPTVDDATVFCWTPRERARIDGPAFAVHGGLRTLRRSHQEAAAGLPPRCFACREPCLVPDADALRADGAVPTYAGRPGDPGGPREEHEAIAALADAMDRGPAAPRRAVLAFVHLEDLAGTADPPVDEEALVVIPERRVALFVPLFAVPELLTLAARVPPTGPPGPECERCGRLLPGSVHESEAPVRARSSRRRGRRAA</sequence>
<proteinExistence type="predicted"/>
<dbReference type="Proteomes" id="UP001056035">
    <property type="component" value="Chromosome"/>
</dbReference>
<organism evidence="2 3">
    <name type="scientific">Paraconexibacter antarcticus</name>
    <dbReference type="NCBI Taxonomy" id="2949664"/>
    <lineage>
        <taxon>Bacteria</taxon>
        <taxon>Bacillati</taxon>
        <taxon>Actinomycetota</taxon>
        <taxon>Thermoleophilia</taxon>
        <taxon>Solirubrobacterales</taxon>
        <taxon>Paraconexibacteraceae</taxon>
        <taxon>Paraconexibacter</taxon>
    </lineage>
</organism>
<keyword evidence="3" id="KW-1185">Reference proteome</keyword>
<evidence type="ECO:0000313" key="3">
    <source>
        <dbReference type="Proteomes" id="UP001056035"/>
    </source>
</evidence>
<name>A0ABY5DXC5_9ACTN</name>
<reference evidence="2 3" key="1">
    <citation type="submission" date="2022-06" db="EMBL/GenBank/DDBJ databases">
        <title>Paraconexibacter antarcticus.</title>
        <authorList>
            <person name="Kim C.S."/>
        </authorList>
    </citation>
    <scope>NUCLEOTIDE SEQUENCE [LARGE SCALE GENOMIC DNA]</scope>
    <source>
        <strain evidence="2 3">02-257</strain>
    </source>
</reference>
<evidence type="ECO:0000313" key="2">
    <source>
        <dbReference type="EMBL" id="UTI65537.1"/>
    </source>
</evidence>